<keyword evidence="7" id="KW-0378">Hydrolase</keyword>
<dbReference type="GO" id="GO:0047617">
    <property type="term" value="F:fatty acyl-CoA hydrolase activity"/>
    <property type="evidence" value="ECO:0007669"/>
    <property type="project" value="InterPro"/>
</dbReference>
<evidence type="ECO:0000313" key="20">
    <source>
        <dbReference type="EMBL" id="KAK0581265.1"/>
    </source>
</evidence>
<keyword evidence="6" id="KW-0963">Cytoplasm</keyword>
<evidence type="ECO:0000256" key="11">
    <source>
        <dbReference type="ARBA" id="ARBA00023212"/>
    </source>
</evidence>
<evidence type="ECO:0000256" key="7">
    <source>
        <dbReference type="ARBA" id="ARBA00022801"/>
    </source>
</evidence>
<dbReference type="InterPro" id="IPR006683">
    <property type="entry name" value="Thioestr_dom"/>
</dbReference>
<reference evidence="20" key="1">
    <citation type="journal article" date="2022" name="Plant J.">
        <title>Strategies of tolerance reflected in two North American maple genomes.</title>
        <authorList>
            <person name="McEvoy S.L."/>
            <person name="Sezen U.U."/>
            <person name="Trouern-Trend A."/>
            <person name="McMahon S.M."/>
            <person name="Schaberg P.G."/>
            <person name="Yang J."/>
            <person name="Wegrzyn J.L."/>
            <person name="Swenson N.G."/>
        </authorList>
    </citation>
    <scope>NUCLEOTIDE SEQUENCE</scope>
    <source>
        <strain evidence="20">NS2018</strain>
    </source>
</reference>
<evidence type="ECO:0000256" key="13">
    <source>
        <dbReference type="ARBA" id="ARBA00052976"/>
    </source>
</evidence>
<keyword evidence="9" id="KW-0443">Lipid metabolism</keyword>
<gene>
    <name evidence="20" type="ORF">LWI29_011882</name>
</gene>
<keyword evidence="8" id="KW-0007">Acetylation</keyword>
<evidence type="ECO:0000256" key="4">
    <source>
        <dbReference type="ARBA" id="ARBA00004514"/>
    </source>
</evidence>
<comment type="similarity">
    <text evidence="5">Belongs to the thioesterase PaaI family.</text>
</comment>
<dbReference type="InterPro" id="IPR039298">
    <property type="entry name" value="ACOT13"/>
</dbReference>
<dbReference type="GO" id="GO:0005819">
    <property type="term" value="C:spindle"/>
    <property type="evidence" value="ECO:0007669"/>
    <property type="project" value="UniProtKB-SubCell"/>
</dbReference>
<dbReference type="Proteomes" id="UP001168877">
    <property type="component" value="Unassembled WGS sequence"/>
</dbReference>
<keyword evidence="12" id="KW-0539">Nucleus</keyword>
<reference evidence="20" key="2">
    <citation type="submission" date="2023-06" db="EMBL/GenBank/DDBJ databases">
        <authorList>
            <person name="Swenson N.G."/>
            <person name="Wegrzyn J.L."/>
            <person name="Mcevoy S.L."/>
        </authorList>
    </citation>
    <scope>NUCLEOTIDE SEQUENCE</scope>
    <source>
        <strain evidence="20">NS2018</strain>
        <tissue evidence="20">Leaf</tissue>
    </source>
</reference>
<dbReference type="EMBL" id="JAUESC010000384">
    <property type="protein sequence ID" value="KAK0581265.1"/>
    <property type="molecule type" value="Genomic_DNA"/>
</dbReference>
<feature type="domain" description="Thioesterase" evidence="19">
    <location>
        <begin position="65"/>
        <end position="134"/>
    </location>
</feature>
<evidence type="ECO:0000256" key="14">
    <source>
        <dbReference type="ARBA" id="ARBA00058205"/>
    </source>
</evidence>
<comment type="function">
    <text evidence="14">Catalyzes the hydrolysis of acyl-CoAs into free fatty acids and coenzyme A (CoASH), regulating their respective intracellular levels. Has acyl-CoA thioesterase activity towards medium (C12) and long-chain (C18) fatty acyl-CoA substrates. Can also hydrolyze 3-hydroxyphenylacetyl-CoA and 3,4-dihydroxyphenylacetyl-CoA (in vitro). May play a role in controlling adaptive thermogenesis.</text>
</comment>
<evidence type="ECO:0000256" key="18">
    <source>
        <dbReference type="ARBA" id="ARBA00083956"/>
    </source>
</evidence>
<accession>A0AA39S1D8</accession>
<comment type="catalytic activity">
    <reaction evidence="13">
        <text>a fatty acyl-CoA + H2O = a fatty acid + CoA + H(+)</text>
        <dbReference type="Rhea" id="RHEA:16781"/>
        <dbReference type="ChEBI" id="CHEBI:15377"/>
        <dbReference type="ChEBI" id="CHEBI:15378"/>
        <dbReference type="ChEBI" id="CHEBI:28868"/>
        <dbReference type="ChEBI" id="CHEBI:57287"/>
        <dbReference type="ChEBI" id="CHEBI:77636"/>
    </reaction>
    <physiologicalReaction direction="left-to-right" evidence="13">
        <dbReference type="Rhea" id="RHEA:16782"/>
    </physiologicalReaction>
</comment>
<evidence type="ECO:0000256" key="6">
    <source>
        <dbReference type="ARBA" id="ARBA00022490"/>
    </source>
</evidence>
<dbReference type="PANTHER" id="PTHR21660">
    <property type="entry name" value="THIOESTERASE SUPERFAMILY MEMBER-RELATED"/>
    <property type="match status" value="1"/>
</dbReference>
<evidence type="ECO:0000256" key="3">
    <source>
        <dbReference type="ARBA" id="ARBA00004186"/>
    </source>
</evidence>
<evidence type="ECO:0000256" key="12">
    <source>
        <dbReference type="ARBA" id="ARBA00023242"/>
    </source>
</evidence>
<dbReference type="GO" id="GO:0005634">
    <property type="term" value="C:nucleus"/>
    <property type="evidence" value="ECO:0007669"/>
    <property type="project" value="UniProtKB-SubCell"/>
</dbReference>
<proteinExistence type="inferred from homology"/>
<protein>
    <recommendedName>
        <fullName evidence="16">Acyl-coenzyme A thioesterase 13</fullName>
    </recommendedName>
    <alternativeName>
        <fullName evidence="17">Hotdog-fold thioesterase superfamily member 2</fullName>
    </alternativeName>
    <alternativeName>
        <fullName evidence="18">Thioesterase superfamily member 2</fullName>
    </alternativeName>
</protein>
<dbReference type="GO" id="GO:0006629">
    <property type="term" value="P:lipid metabolic process"/>
    <property type="evidence" value="ECO:0007669"/>
    <property type="project" value="UniProtKB-KW"/>
</dbReference>
<evidence type="ECO:0000256" key="1">
    <source>
        <dbReference type="ARBA" id="ARBA00004123"/>
    </source>
</evidence>
<dbReference type="Gene3D" id="3.10.129.10">
    <property type="entry name" value="Hotdog Thioesterase"/>
    <property type="match status" value="1"/>
</dbReference>
<comment type="caution">
    <text evidence="20">The sequence shown here is derived from an EMBL/GenBank/DDBJ whole genome shotgun (WGS) entry which is preliminary data.</text>
</comment>
<sequence length="148" mass="16538">MEDKSSVPQRSVKWLEDLSKGTISHDLELITLDNIRTIEARQGYIRCNFIVPIHLADKDGNWQVGAMATLVDTMGAATVYSFGGRIKATADFNISFYSTAKIQEEVEIEAKVVGERGNLTSVQIEVRRRDNGEVIAFGKQWMAQVSML</sequence>
<evidence type="ECO:0000256" key="5">
    <source>
        <dbReference type="ARBA" id="ARBA00008324"/>
    </source>
</evidence>
<evidence type="ECO:0000256" key="9">
    <source>
        <dbReference type="ARBA" id="ARBA00023098"/>
    </source>
</evidence>
<keyword evidence="11" id="KW-0206">Cytoskeleton</keyword>
<evidence type="ECO:0000256" key="15">
    <source>
        <dbReference type="ARBA" id="ARBA00064709"/>
    </source>
</evidence>
<dbReference type="Pfam" id="PF03061">
    <property type="entry name" value="4HBT"/>
    <property type="match status" value="1"/>
</dbReference>
<dbReference type="PANTHER" id="PTHR21660:SF1">
    <property type="entry name" value="ACYL-COENZYME A THIOESTERASE 13"/>
    <property type="match status" value="1"/>
</dbReference>
<dbReference type="GO" id="GO:0005829">
    <property type="term" value="C:cytosol"/>
    <property type="evidence" value="ECO:0007669"/>
    <property type="project" value="UniProtKB-SubCell"/>
</dbReference>
<evidence type="ECO:0000256" key="10">
    <source>
        <dbReference type="ARBA" id="ARBA00023128"/>
    </source>
</evidence>
<evidence type="ECO:0000256" key="2">
    <source>
        <dbReference type="ARBA" id="ARBA00004173"/>
    </source>
</evidence>
<dbReference type="CDD" id="cd03443">
    <property type="entry name" value="PaaI_thioesterase"/>
    <property type="match status" value="1"/>
</dbReference>
<name>A0AA39S1D8_ACESA</name>
<dbReference type="GO" id="GO:0005739">
    <property type="term" value="C:mitochondrion"/>
    <property type="evidence" value="ECO:0007669"/>
    <property type="project" value="UniProtKB-SubCell"/>
</dbReference>
<comment type="subcellular location">
    <subcellularLocation>
        <location evidence="3">Cytoplasm</location>
        <location evidence="3">Cytoskeleton</location>
        <location evidence="3">Spindle</location>
    </subcellularLocation>
    <subcellularLocation>
        <location evidence="4">Cytoplasm</location>
        <location evidence="4">Cytosol</location>
    </subcellularLocation>
    <subcellularLocation>
        <location evidence="2">Mitochondrion</location>
    </subcellularLocation>
    <subcellularLocation>
        <location evidence="1">Nucleus</location>
    </subcellularLocation>
</comment>
<evidence type="ECO:0000259" key="19">
    <source>
        <dbReference type="Pfam" id="PF03061"/>
    </source>
</evidence>
<dbReference type="InterPro" id="IPR029069">
    <property type="entry name" value="HotDog_dom_sf"/>
</dbReference>
<keyword evidence="21" id="KW-1185">Reference proteome</keyword>
<dbReference type="SUPFAM" id="SSF54637">
    <property type="entry name" value="Thioesterase/thiol ester dehydrase-isomerase"/>
    <property type="match status" value="1"/>
</dbReference>
<evidence type="ECO:0000256" key="16">
    <source>
        <dbReference type="ARBA" id="ARBA00067273"/>
    </source>
</evidence>
<keyword evidence="10" id="KW-0496">Mitochondrion</keyword>
<evidence type="ECO:0000313" key="21">
    <source>
        <dbReference type="Proteomes" id="UP001168877"/>
    </source>
</evidence>
<dbReference type="AlphaFoldDB" id="A0AA39S1D8"/>
<evidence type="ECO:0000256" key="8">
    <source>
        <dbReference type="ARBA" id="ARBA00022990"/>
    </source>
</evidence>
<organism evidence="20 21">
    <name type="scientific">Acer saccharum</name>
    <name type="common">Sugar maple</name>
    <dbReference type="NCBI Taxonomy" id="4024"/>
    <lineage>
        <taxon>Eukaryota</taxon>
        <taxon>Viridiplantae</taxon>
        <taxon>Streptophyta</taxon>
        <taxon>Embryophyta</taxon>
        <taxon>Tracheophyta</taxon>
        <taxon>Spermatophyta</taxon>
        <taxon>Magnoliopsida</taxon>
        <taxon>eudicotyledons</taxon>
        <taxon>Gunneridae</taxon>
        <taxon>Pentapetalae</taxon>
        <taxon>rosids</taxon>
        <taxon>malvids</taxon>
        <taxon>Sapindales</taxon>
        <taxon>Sapindaceae</taxon>
        <taxon>Hippocastanoideae</taxon>
        <taxon>Acereae</taxon>
        <taxon>Acer</taxon>
    </lineage>
</organism>
<evidence type="ECO:0000256" key="17">
    <source>
        <dbReference type="ARBA" id="ARBA00081533"/>
    </source>
</evidence>
<comment type="subunit">
    <text evidence="15">Homotetramer. Interacts with PCTP.</text>
</comment>
<dbReference type="FunFam" id="3.10.129.10:FF:000021">
    <property type="entry name" value="Acyl-coenzyme A thioesterase 13"/>
    <property type="match status" value="1"/>
</dbReference>